<feature type="region of interest" description="Disordered" evidence="1">
    <location>
        <begin position="631"/>
        <end position="681"/>
    </location>
</feature>
<dbReference type="SMART" id="SM00513">
    <property type="entry name" value="SAP"/>
    <property type="match status" value="1"/>
</dbReference>
<dbReference type="EMBL" id="CAKKNE010000005">
    <property type="protein sequence ID" value="CAH0377115.1"/>
    <property type="molecule type" value="Genomic_DNA"/>
</dbReference>
<feature type="compositionally biased region" description="Acidic residues" evidence="1">
    <location>
        <begin position="774"/>
        <end position="785"/>
    </location>
</feature>
<dbReference type="Pfam" id="PF02037">
    <property type="entry name" value="SAP"/>
    <property type="match status" value="1"/>
</dbReference>
<name>A0A8J2SVI2_9STRA</name>
<feature type="compositionally biased region" description="Acidic residues" evidence="1">
    <location>
        <begin position="729"/>
        <end position="763"/>
    </location>
</feature>
<evidence type="ECO:0000313" key="3">
    <source>
        <dbReference type="EMBL" id="CAH0377115.1"/>
    </source>
</evidence>
<dbReference type="Proteomes" id="UP000789595">
    <property type="component" value="Unassembled WGS sequence"/>
</dbReference>
<evidence type="ECO:0000313" key="4">
    <source>
        <dbReference type="Proteomes" id="UP000789595"/>
    </source>
</evidence>
<feature type="compositionally biased region" description="Basic residues" evidence="1">
    <location>
        <begin position="657"/>
        <end position="667"/>
    </location>
</feature>
<evidence type="ECO:0000256" key="1">
    <source>
        <dbReference type="SAM" id="MobiDB-lite"/>
    </source>
</evidence>
<keyword evidence="4" id="KW-1185">Reference proteome</keyword>
<evidence type="ECO:0000259" key="2">
    <source>
        <dbReference type="SMART" id="SM00513"/>
    </source>
</evidence>
<reference evidence="3" key="1">
    <citation type="submission" date="2021-11" db="EMBL/GenBank/DDBJ databases">
        <authorList>
            <consortium name="Genoscope - CEA"/>
            <person name="William W."/>
        </authorList>
    </citation>
    <scope>NUCLEOTIDE SEQUENCE</scope>
</reference>
<gene>
    <name evidence="3" type="ORF">PECAL_5P16960</name>
</gene>
<feature type="domain" description="SAP" evidence="2">
    <location>
        <begin position="685"/>
        <end position="720"/>
    </location>
</feature>
<dbReference type="InterPro" id="IPR005114">
    <property type="entry name" value="Helicase_assoc"/>
</dbReference>
<dbReference type="InterPro" id="IPR036361">
    <property type="entry name" value="SAP_dom_sf"/>
</dbReference>
<accession>A0A8J2SVI2</accession>
<dbReference type="PANTHER" id="PTHR37066">
    <property type="entry name" value="HELICASE-ASSOCIATED"/>
    <property type="match status" value="1"/>
</dbReference>
<dbReference type="PANTHER" id="PTHR37066:SF1">
    <property type="entry name" value="LNS2_PITP DOMAIN-CONTAINING PROTEIN"/>
    <property type="match status" value="1"/>
</dbReference>
<organism evidence="3 4">
    <name type="scientific">Pelagomonas calceolata</name>
    <dbReference type="NCBI Taxonomy" id="35677"/>
    <lineage>
        <taxon>Eukaryota</taxon>
        <taxon>Sar</taxon>
        <taxon>Stramenopiles</taxon>
        <taxon>Ochrophyta</taxon>
        <taxon>Pelagophyceae</taxon>
        <taxon>Pelagomonadales</taxon>
        <taxon>Pelagomonadaceae</taxon>
        <taxon>Pelagomonas</taxon>
    </lineage>
</organism>
<dbReference type="Gene3D" id="1.10.720.30">
    <property type="entry name" value="SAP domain"/>
    <property type="match status" value="1"/>
</dbReference>
<protein>
    <recommendedName>
        <fullName evidence="2">SAP domain-containing protein</fullName>
    </recommendedName>
</protein>
<dbReference type="Pfam" id="PF03457">
    <property type="entry name" value="HA"/>
    <property type="match status" value="2"/>
</dbReference>
<dbReference type="AlphaFoldDB" id="A0A8J2SVI2"/>
<comment type="caution">
    <text evidence="3">The sequence shown here is derived from an EMBL/GenBank/DDBJ whole genome shotgun (WGS) entry which is preliminary data.</text>
</comment>
<sequence>MRRGLALAAVAAALVPSPRCPQHRTALTPQRPSRLRMLATEEQTAPRTREEKDLDEWNTLITALEAYKQEHGDLRVPTRYTVPEDQPSYPQECRGLKLGQRVASIRATGRYVDDETRRRVLDDMGFEWRLRRPSASQQAKQPVEPFDVLVTALEVYQRENGESTVPSTFVVPNADPWPPSCRGLPLGARVEALRDPDHPYFEGPELAEREAKLISLGALKPAGESGGRTERQSTAKRFEIVYSALEAFKRVHGHLNVQQTFVVPSDDQWPEDAWAMKLGSRVNAIRSHGTFLKRHPERRARLRDLGLALNDAPPPAPEKPGSLLDAVLKSSQSSGEAVPVPAWAGISGEAYEEDVEEVEEPPRPRVASLDADFLDESLIAPEELQRRQSEGWRFDDFDGGFDFADVVDALREYQTRFGNLDVPVDFVVPEDDGVEEEGVEEEVEDLDAALAAFLSAASPSEDEDAALLGDFPSLDEEPSEADLLALEESYVEPSAVEKETPWPEHTRGLLLGRAVDALRVGDARVDDEQRQTLDELGFEWGDRRISGLSWNEFLGCLFSFSKIKGSLNVRWDFVVPNEDPWPLPLRNAPLGRWVNEVRAQQPVFERHFAERKRFLDLMGFKWLPPLFEGDDATSDEARDQRPPPCLRLNDDELFPLGKKKRAKKAPKGPKQPLPLPTAGDIDVDYSKYTVKVLKDLLRDRGLPVSGRRKADYVERLAADDIRLQKEAPVAEEEEEEDLDDEEEEDDDDDDEDEPMDEEEELDVVGDLSAALGAGDEEETDPDDDP</sequence>
<feature type="region of interest" description="Disordered" evidence="1">
    <location>
        <begin position="723"/>
        <end position="785"/>
    </location>
</feature>
<proteinExistence type="predicted"/>
<dbReference type="OrthoDB" id="66498at2759"/>
<dbReference type="InterPro" id="IPR003034">
    <property type="entry name" value="SAP_dom"/>
</dbReference>